<dbReference type="SUPFAM" id="SSF56266">
    <property type="entry name" value="DmpA/ArgJ-like"/>
    <property type="match status" value="1"/>
</dbReference>
<feature type="site" description="Cleavage; by autolysis" evidence="8">
    <location>
        <begin position="201"/>
        <end position="202"/>
    </location>
</feature>
<feature type="site" description="Involved in the stabilization of negative charge on the oxyanion by the formation of the oxyanion hole" evidence="8">
    <location>
        <position position="132"/>
    </location>
</feature>
<evidence type="ECO:0000256" key="8">
    <source>
        <dbReference type="HAMAP-Rule" id="MF_01106"/>
    </source>
</evidence>
<dbReference type="CDD" id="cd02152">
    <property type="entry name" value="OAT"/>
    <property type="match status" value="1"/>
</dbReference>
<comment type="function">
    <text evidence="8">Catalyzes two activities which are involved in the cyclic version of arginine biosynthesis: the synthesis of N-acetylglutamate from glutamate and acetyl-CoA as the acetyl donor, and of ornithine by transacetylation between N(2)-acetylornithine and glutamate.</text>
</comment>
<dbReference type="GO" id="GO:0006592">
    <property type="term" value="P:ornithine biosynthetic process"/>
    <property type="evidence" value="ECO:0007669"/>
    <property type="project" value="TreeGrafter"/>
</dbReference>
<dbReference type="AlphaFoldDB" id="A0AAE3YIM1"/>
<feature type="binding site" evidence="8">
    <location>
        <position position="400"/>
    </location>
    <ligand>
        <name>substrate</name>
    </ligand>
</feature>
<evidence type="ECO:0000256" key="1">
    <source>
        <dbReference type="ARBA" id="ARBA00004496"/>
    </source>
</evidence>
<dbReference type="EC" id="2.3.1.35" evidence="8"/>
<keyword evidence="7 8" id="KW-0012">Acyltransferase</keyword>
<dbReference type="InterPro" id="IPR016117">
    <property type="entry name" value="ArgJ-like_dom_sf"/>
</dbReference>
<protein>
    <recommendedName>
        <fullName evidence="8">Arginine biosynthesis bifunctional protein ArgJ</fullName>
    </recommendedName>
    <domain>
        <recommendedName>
            <fullName evidence="8">Glutamate N-acetyltransferase</fullName>
            <ecNumber evidence="8">2.3.1.35</ecNumber>
        </recommendedName>
        <alternativeName>
            <fullName evidence="8">Ornithine acetyltransferase</fullName>
            <shortName evidence="8">OATase</shortName>
        </alternativeName>
        <alternativeName>
            <fullName evidence="8">Ornithine transacetylase</fullName>
        </alternativeName>
    </domain>
    <domain>
        <recommendedName>
            <fullName evidence="8">Amino-acid acetyltransferase</fullName>
            <ecNumber evidence="8">2.3.1.1</ecNumber>
        </recommendedName>
        <alternativeName>
            <fullName evidence="8">N-acetylglutamate synthase</fullName>
            <shortName evidence="8">AGSase</shortName>
        </alternativeName>
    </domain>
    <component>
        <recommendedName>
            <fullName evidence="8">Arginine biosynthesis bifunctional protein ArgJ alpha chain</fullName>
        </recommendedName>
    </component>
    <component>
        <recommendedName>
            <fullName evidence="8">Arginine biosynthesis bifunctional protein ArgJ beta chain</fullName>
        </recommendedName>
    </component>
</protein>
<dbReference type="PANTHER" id="PTHR23100:SF0">
    <property type="entry name" value="ARGININE BIOSYNTHESIS BIFUNCTIONAL PROTEIN ARGJ, MITOCHONDRIAL"/>
    <property type="match status" value="1"/>
</dbReference>
<feature type="binding site" evidence="8">
    <location>
        <position position="281"/>
    </location>
    <ligand>
        <name>substrate</name>
    </ligand>
</feature>
<comment type="similarity">
    <text evidence="2 8">Belongs to the ArgJ family.</text>
</comment>
<comment type="catalytic activity">
    <reaction evidence="8">
        <text>L-glutamate + acetyl-CoA = N-acetyl-L-glutamate + CoA + H(+)</text>
        <dbReference type="Rhea" id="RHEA:24292"/>
        <dbReference type="ChEBI" id="CHEBI:15378"/>
        <dbReference type="ChEBI" id="CHEBI:29985"/>
        <dbReference type="ChEBI" id="CHEBI:44337"/>
        <dbReference type="ChEBI" id="CHEBI:57287"/>
        <dbReference type="ChEBI" id="CHEBI:57288"/>
        <dbReference type="EC" id="2.3.1.1"/>
    </reaction>
</comment>
<comment type="pathway">
    <text evidence="8">Amino-acid biosynthesis; L-arginine biosynthesis; L-ornithine and N-acetyl-L-glutamate from L-glutamate and N(2)-acetyl-L-ornithine (cyclic): step 1/1.</text>
</comment>
<evidence type="ECO:0000256" key="4">
    <source>
        <dbReference type="ARBA" id="ARBA00022490"/>
    </source>
</evidence>
<dbReference type="GO" id="GO:0006526">
    <property type="term" value="P:L-arginine biosynthetic process"/>
    <property type="evidence" value="ECO:0007669"/>
    <property type="project" value="UniProtKB-UniRule"/>
</dbReference>
<comment type="subcellular location">
    <subcellularLocation>
        <location evidence="1 8">Cytoplasm</location>
    </subcellularLocation>
</comment>
<evidence type="ECO:0000256" key="6">
    <source>
        <dbReference type="ARBA" id="ARBA00022813"/>
    </source>
</evidence>
<dbReference type="Pfam" id="PF01960">
    <property type="entry name" value="ArgJ"/>
    <property type="match status" value="1"/>
</dbReference>
<keyword evidence="6 8" id="KW-0068">Autocatalytic cleavage</keyword>
<dbReference type="EMBL" id="JAVDUI010000001">
    <property type="protein sequence ID" value="MDR6892706.1"/>
    <property type="molecule type" value="Genomic_DNA"/>
</dbReference>
<feature type="site" description="Involved in the stabilization of negative charge on the oxyanion by the formation of the oxyanion hole" evidence="8">
    <location>
        <position position="131"/>
    </location>
</feature>
<dbReference type="GO" id="GO:0005737">
    <property type="term" value="C:cytoplasm"/>
    <property type="evidence" value="ECO:0007669"/>
    <property type="project" value="UniProtKB-SubCell"/>
</dbReference>
<evidence type="ECO:0000256" key="3">
    <source>
        <dbReference type="ARBA" id="ARBA00011475"/>
    </source>
</evidence>
<dbReference type="InterPro" id="IPR002813">
    <property type="entry name" value="Arg_biosynth_ArgJ"/>
</dbReference>
<dbReference type="HAMAP" id="MF_01106">
    <property type="entry name" value="ArgJ"/>
    <property type="match status" value="1"/>
</dbReference>
<dbReference type="EC" id="2.3.1.1" evidence="8"/>
<comment type="subunit">
    <text evidence="3 8">Heterotetramer of two alpha and two beta chains.</text>
</comment>
<comment type="pathway">
    <text evidence="8">Amino-acid biosynthesis; L-arginine biosynthesis; N(2)-acetyl-L-ornithine from L-glutamate: step 1/4.</text>
</comment>
<accession>A0AAE3YIM1</accession>
<sequence>MSHGIPAALSRFFAFPEAGVSREPESWPRGFLAAGVAAGIKASGGKDVMVLANRGPRFEAAGVYTSNRFAAAPVQWSRQALSDGQARLIVANSGGANACTGPEGFADTHATAEHAAAEAGVSAADVAVASTGLIGERLPLERLLAGVDGALGAAREDSVLEAAEAIMTTDSVPKRAEVPLPGGARIVGIAKGAGMLAPALATMLVFITTDAELSGGELDAALVRACAVSFDHADADGCMSTNDTVLLASSGAAGPVDTHAFTEALTALCQDLAYQLIDDAEGARHTAAVTVAGAASLADARETARAICRSNLVKTAIFGEDPNWGRILSAAGTSSAAFAPERVSVSINGVEVCRGGGLGEDRSLVDLSAREVEIVVDLNEGEASATILTSDLTHDYVHENSAYSS</sequence>
<dbReference type="GO" id="GO:0004358">
    <property type="term" value="F:L-glutamate N-acetyltransferase activity, acting on acetyl-L-ornithine as donor"/>
    <property type="evidence" value="ECO:0007669"/>
    <property type="project" value="UniProtKB-UniRule"/>
</dbReference>
<dbReference type="NCBIfam" id="NF003802">
    <property type="entry name" value="PRK05388.1"/>
    <property type="match status" value="1"/>
</dbReference>
<evidence type="ECO:0000256" key="2">
    <source>
        <dbReference type="ARBA" id="ARBA00006774"/>
    </source>
</evidence>
<feature type="active site" description="Nucleophile" evidence="8">
    <location>
        <position position="202"/>
    </location>
</feature>
<name>A0AAE3YIM1_9MICC</name>
<dbReference type="Proteomes" id="UP001247307">
    <property type="component" value="Unassembled WGS sequence"/>
</dbReference>
<keyword evidence="8" id="KW-0028">Amino-acid biosynthesis</keyword>
<dbReference type="GO" id="GO:0004042">
    <property type="term" value="F:L-glutamate N-acetyltransferase activity"/>
    <property type="evidence" value="ECO:0007669"/>
    <property type="project" value="UniProtKB-UniRule"/>
</dbReference>
<evidence type="ECO:0000256" key="7">
    <source>
        <dbReference type="ARBA" id="ARBA00023315"/>
    </source>
</evidence>
<feature type="chain" id="PRO_5041754596" description="Arginine biosynthesis bifunctional protein ArgJ alpha chain" evidence="8">
    <location>
        <begin position="1"/>
        <end position="201"/>
    </location>
</feature>
<comment type="catalytic activity">
    <reaction evidence="8">
        <text>N(2)-acetyl-L-ornithine + L-glutamate = N-acetyl-L-glutamate + L-ornithine</text>
        <dbReference type="Rhea" id="RHEA:15349"/>
        <dbReference type="ChEBI" id="CHEBI:29985"/>
        <dbReference type="ChEBI" id="CHEBI:44337"/>
        <dbReference type="ChEBI" id="CHEBI:46911"/>
        <dbReference type="ChEBI" id="CHEBI:57805"/>
        <dbReference type="EC" id="2.3.1.35"/>
    </reaction>
</comment>
<dbReference type="RefSeq" id="WP_309852149.1">
    <property type="nucleotide sequence ID" value="NZ_BAAAIU010000043.1"/>
</dbReference>
<dbReference type="NCBIfam" id="TIGR00120">
    <property type="entry name" value="ArgJ"/>
    <property type="match status" value="1"/>
</dbReference>
<comment type="caution">
    <text evidence="9">The sequence shown here is derived from an EMBL/GenBank/DDBJ whole genome shotgun (WGS) entry which is preliminary data.</text>
</comment>
<keyword evidence="10" id="KW-1185">Reference proteome</keyword>
<feature type="binding site" evidence="8">
    <location>
        <position position="191"/>
    </location>
    <ligand>
        <name>substrate</name>
    </ligand>
</feature>
<dbReference type="FunFam" id="3.10.20.340:FF:000003">
    <property type="entry name" value="Arginine biosynthesis bifunctional protein ArgJ"/>
    <property type="match status" value="1"/>
</dbReference>
<keyword evidence="4 8" id="KW-0963">Cytoplasm</keyword>
<dbReference type="PANTHER" id="PTHR23100">
    <property type="entry name" value="ARGININE BIOSYNTHESIS BIFUNCTIONAL PROTEIN ARGJ"/>
    <property type="match status" value="1"/>
</dbReference>
<keyword evidence="8" id="KW-0055">Arginine biosynthesis</keyword>
<feature type="binding site" evidence="8">
    <location>
        <position position="405"/>
    </location>
    <ligand>
        <name>substrate</name>
    </ligand>
</feature>
<feature type="binding site" evidence="8">
    <location>
        <position position="168"/>
    </location>
    <ligand>
        <name>substrate</name>
    </ligand>
</feature>
<dbReference type="Gene3D" id="3.10.20.340">
    <property type="entry name" value="ArgJ beta chain, C-terminal domain"/>
    <property type="match status" value="1"/>
</dbReference>
<keyword evidence="5 8" id="KW-0808">Transferase</keyword>
<keyword evidence="8" id="KW-0511">Multifunctional enzyme</keyword>
<reference evidence="9" key="1">
    <citation type="submission" date="2023-07" db="EMBL/GenBank/DDBJ databases">
        <title>Sequencing the genomes of 1000 actinobacteria strains.</title>
        <authorList>
            <person name="Klenk H.-P."/>
        </authorList>
    </citation>
    <scope>NUCLEOTIDE SEQUENCE</scope>
    <source>
        <strain evidence="9">DSM 13988</strain>
    </source>
</reference>
<proteinExistence type="inferred from homology"/>
<evidence type="ECO:0000313" key="9">
    <source>
        <dbReference type="EMBL" id="MDR6892706.1"/>
    </source>
</evidence>
<dbReference type="InterPro" id="IPR042195">
    <property type="entry name" value="ArgJ_beta_C"/>
</dbReference>
<gene>
    <name evidence="8" type="primary">argJ</name>
    <name evidence="9" type="ORF">J2S35_001646</name>
</gene>
<feature type="chain" id="PRO_5041754595" description="Arginine biosynthesis bifunctional protein ArgJ beta chain" evidence="8">
    <location>
        <begin position="202"/>
        <end position="405"/>
    </location>
</feature>
<evidence type="ECO:0000313" key="10">
    <source>
        <dbReference type="Proteomes" id="UP001247307"/>
    </source>
</evidence>
<organism evidence="9 10">
    <name type="scientific">Falsarthrobacter nasiphocae</name>
    <dbReference type="NCBI Taxonomy" id="189863"/>
    <lineage>
        <taxon>Bacteria</taxon>
        <taxon>Bacillati</taxon>
        <taxon>Actinomycetota</taxon>
        <taxon>Actinomycetes</taxon>
        <taxon>Micrococcales</taxon>
        <taxon>Micrococcaceae</taxon>
        <taxon>Falsarthrobacter</taxon>
    </lineage>
</organism>
<dbReference type="Gene3D" id="3.60.70.12">
    <property type="entry name" value="L-amino peptidase D-ALA esterase/amidase"/>
    <property type="match status" value="1"/>
</dbReference>
<evidence type="ECO:0000256" key="5">
    <source>
        <dbReference type="ARBA" id="ARBA00022679"/>
    </source>
</evidence>
<feature type="binding site" evidence="8">
    <location>
        <position position="202"/>
    </location>
    <ligand>
        <name>substrate</name>
    </ligand>
</feature>